<dbReference type="Proteomes" id="UP000800082">
    <property type="component" value="Unassembled WGS sequence"/>
</dbReference>
<dbReference type="EMBL" id="ML978978">
    <property type="protein sequence ID" value="KAF1926234.1"/>
    <property type="molecule type" value="Genomic_DNA"/>
</dbReference>
<reference evidence="1" key="1">
    <citation type="journal article" date="2020" name="Stud. Mycol.">
        <title>101 Dothideomycetes genomes: a test case for predicting lifestyles and emergence of pathogens.</title>
        <authorList>
            <person name="Haridas S."/>
            <person name="Albert R."/>
            <person name="Binder M."/>
            <person name="Bloem J."/>
            <person name="Labutti K."/>
            <person name="Salamov A."/>
            <person name="Andreopoulos B."/>
            <person name="Baker S."/>
            <person name="Barry K."/>
            <person name="Bills G."/>
            <person name="Bluhm B."/>
            <person name="Cannon C."/>
            <person name="Castanera R."/>
            <person name="Culley D."/>
            <person name="Daum C."/>
            <person name="Ezra D."/>
            <person name="Gonzalez J."/>
            <person name="Henrissat B."/>
            <person name="Kuo A."/>
            <person name="Liang C."/>
            <person name="Lipzen A."/>
            <person name="Lutzoni F."/>
            <person name="Magnuson J."/>
            <person name="Mondo S."/>
            <person name="Nolan M."/>
            <person name="Ohm R."/>
            <person name="Pangilinan J."/>
            <person name="Park H.-J."/>
            <person name="Ramirez L."/>
            <person name="Alfaro M."/>
            <person name="Sun H."/>
            <person name="Tritt A."/>
            <person name="Yoshinaga Y."/>
            <person name="Zwiers L.-H."/>
            <person name="Turgeon B."/>
            <person name="Goodwin S."/>
            <person name="Spatafora J."/>
            <person name="Crous P."/>
            <person name="Grigoriev I."/>
        </authorList>
    </citation>
    <scope>NUCLEOTIDE SEQUENCE</scope>
    <source>
        <strain evidence="1">CBS 183.55</strain>
    </source>
</reference>
<evidence type="ECO:0000313" key="1">
    <source>
        <dbReference type="EMBL" id="KAF1926234.1"/>
    </source>
</evidence>
<dbReference type="GeneID" id="54354141"/>
<protein>
    <submittedName>
        <fullName evidence="1">Uncharacterized protein</fullName>
    </submittedName>
</protein>
<gene>
    <name evidence="1" type="ORF">M421DRAFT_68074</name>
</gene>
<proteinExistence type="predicted"/>
<accession>A0A6A5RGM0</accession>
<sequence length="58" mass="6375">MDLEAALGACDAADAASELFYLKIADQSTVSRSTLSWRHQPVCTLREEGYSSQRKISP</sequence>
<organism evidence="1 2">
    <name type="scientific">Didymella exigua CBS 183.55</name>
    <dbReference type="NCBI Taxonomy" id="1150837"/>
    <lineage>
        <taxon>Eukaryota</taxon>
        <taxon>Fungi</taxon>
        <taxon>Dikarya</taxon>
        <taxon>Ascomycota</taxon>
        <taxon>Pezizomycotina</taxon>
        <taxon>Dothideomycetes</taxon>
        <taxon>Pleosporomycetidae</taxon>
        <taxon>Pleosporales</taxon>
        <taxon>Pleosporineae</taxon>
        <taxon>Didymellaceae</taxon>
        <taxon>Didymella</taxon>
    </lineage>
</organism>
<keyword evidence="2" id="KW-1185">Reference proteome</keyword>
<dbReference type="AlphaFoldDB" id="A0A6A5RGM0"/>
<evidence type="ECO:0000313" key="2">
    <source>
        <dbReference type="Proteomes" id="UP000800082"/>
    </source>
</evidence>
<dbReference type="RefSeq" id="XP_033446486.1">
    <property type="nucleotide sequence ID" value="XM_033596474.1"/>
</dbReference>
<name>A0A6A5RGM0_9PLEO</name>